<comment type="caution">
    <text evidence="5">The sequence shown here is derived from an EMBL/GenBank/DDBJ whole genome shotgun (WGS) entry which is preliminary data.</text>
</comment>
<dbReference type="InterPro" id="IPR042099">
    <property type="entry name" value="ANL_N_sf"/>
</dbReference>
<dbReference type="InterPro" id="IPR020845">
    <property type="entry name" value="AMP-binding_CS"/>
</dbReference>
<evidence type="ECO:0000313" key="6">
    <source>
        <dbReference type="Proteomes" id="UP001320898"/>
    </source>
</evidence>
<dbReference type="GO" id="GO:0006631">
    <property type="term" value="P:fatty acid metabolic process"/>
    <property type="evidence" value="ECO:0007669"/>
    <property type="project" value="TreeGrafter"/>
</dbReference>
<name>A0AAW5R1C9_9HYPH</name>
<dbReference type="RefSeq" id="WP_261615970.1">
    <property type="nucleotide sequence ID" value="NZ_JALIDZ010000004.1"/>
</dbReference>
<sequence>MTGNDAAKKQTDPDRFRPVDLGPRDVVAEHRPDGSILFRSPFPLPAYPERLTDRLVDWAEATPDRLFLAGRPAGGGDGDGAGWRRFTYAETLDLVRRIGAALLTRHLTRERPIVILSGNDIEHALLGLAAQYVGIPYAPVSPAYSLISTDYAKLRYIVELVTPGLIFAADGAAFAPALDAATPRGCEVVVARNPGPGQTLFDTLANGEDAGADPAAADTANATVGPDTIAKILFTSGSTGMPKGVVNTQRMLTSNQEMIACAFPYFRDEPPVILDWAPWNHTAGGNHNFGIALYNGGTFYIDDGNPTPAGIERTVRNLRDVSPNWYFNVPKGFDALVPYLRDDPGLRETFFKDLKVLFYAGAGMAQHVWDDLDAMATRTCGARILRLCGFGATETGPFALVLLWDAPAGHVGIPAPGVDIKLVPNGAKLEARIRSPSVLPGYWRQPDMTAAAFDADGYYMLGDAMRFADPDDPSAGLVFDGRVKEDFKLDTGTWVNVGPLRGAFIDHFAPYVSDVVIAGLNRDYVSALVFVDPNACRRLAGLPADGGLAALVADDAVRAAFRDRLESFARTATGSSNRVVRLLLMPEPPSIDRHEMTDKGSINQRAVLENRAALIETLYAEPPGPDVLALA</sequence>
<dbReference type="Proteomes" id="UP001320898">
    <property type="component" value="Unassembled WGS sequence"/>
</dbReference>
<evidence type="ECO:0000256" key="2">
    <source>
        <dbReference type="ARBA" id="ARBA00022598"/>
    </source>
</evidence>
<dbReference type="PROSITE" id="PS00455">
    <property type="entry name" value="AMP_BINDING"/>
    <property type="match status" value="1"/>
</dbReference>
<comment type="similarity">
    <text evidence="1">Belongs to the ATP-dependent AMP-binding enzyme family.</text>
</comment>
<evidence type="ECO:0000313" key="5">
    <source>
        <dbReference type="EMBL" id="MCT8972409.1"/>
    </source>
</evidence>
<proteinExistence type="inferred from homology"/>
<feature type="region of interest" description="Disordered" evidence="3">
    <location>
        <begin position="1"/>
        <end position="23"/>
    </location>
</feature>
<dbReference type="SUPFAM" id="SSF56801">
    <property type="entry name" value="Acetyl-CoA synthetase-like"/>
    <property type="match status" value="1"/>
</dbReference>
<keyword evidence="2" id="KW-0436">Ligase</keyword>
<dbReference type="InterPro" id="IPR000873">
    <property type="entry name" value="AMP-dep_synth/lig_dom"/>
</dbReference>
<keyword evidence="6" id="KW-1185">Reference proteome</keyword>
<dbReference type="EMBL" id="JALIDZ010000004">
    <property type="protein sequence ID" value="MCT8972409.1"/>
    <property type="molecule type" value="Genomic_DNA"/>
</dbReference>
<feature type="domain" description="AMP-dependent synthetase/ligase" evidence="4">
    <location>
        <begin position="57"/>
        <end position="443"/>
    </location>
</feature>
<evidence type="ECO:0000256" key="3">
    <source>
        <dbReference type="SAM" id="MobiDB-lite"/>
    </source>
</evidence>
<gene>
    <name evidence="5" type="ORF">MUB46_11125</name>
</gene>
<dbReference type="Gene3D" id="3.40.50.12780">
    <property type="entry name" value="N-terminal domain of ligase-like"/>
    <property type="match status" value="1"/>
</dbReference>
<dbReference type="GO" id="GO:0031956">
    <property type="term" value="F:medium-chain fatty acid-CoA ligase activity"/>
    <property type="evidence" value="ECO:0007669"/>
    <property type="project" value="TreeGrafter"/>
</dbReference>
<dbReference type="Pfam" id="PF00501">
    <property type="entry name" value="AMP-binding"/>
    <property type="match status" value="1"/>
</dbReference>
<protein>
    <submittedName>
        <fullName evidence="5">Feruloyl-CoA synthase</fullName>
    </submittedName>
</protein>
<dbReference type="PANTHER" id="PTHR43201:SF5">
    <property type="entry name" value="MEDIUM-CHAIN ACYL-COA LIGASE ACSF2, MITOCHONDRIAL"/>
    <property type="match status" value="1"/>
</dbReference>
<dbReference type="AlphaFoldDB" id="A0AAW5R1C9"/>
<evidence type="ECO:0000259" key="4">
    <source>
        <dbReference type="Pfam" id="PF00501"/>
    </source>
</evidence>
<dbReference type="PANTHER" id="PTHR43201">
    <property type="entry name" value="ACYL-COA SYNTHETASE"/>
    <property type="match status" value="1"/>
</dbReference>
<organism evidence="5 6">
    <name type="scientific">Microbaculum marinisediminis</name>
    <dbReference type="NCBI Taxonomy" id="2931392"/>
    <lineage>
        <taxon>Bacteria</taxon>
        <taxon>Pseudomonadati</taxon>
        <taxon>Pseudomonadota</taxon>
        <taxon>Alphaproteobacteria</taxon>
        <taxon>Hyphomicrobiales</taxon>
        <taxon>Tepidamorphaceae</taxon>
        <taxon>Microbaculum</taxon>
    </lineage>
</organism>
<accession>A0AAW5R1C9</accession>
<evidence type="ECO:0000256" key="1">
    <source>
        <dbReference type="ARBA" id="ARBA00006432"/>
    </source>
</evidence>
<dbReference type="Pfam" id="PF23562">
    <property type="entry name" value="AMP-binding_C_3"/>
    <property type="match status" value="1"/>
</dbReference>
<reference evidence="5 6" key="1">
    <citation type="submission" date="2022-04" db="EMBL/GenBank/DDBJ databases">
        <authorList>
            <person name="Ye Y.-Q."/>
            <person name="Du Z.-J."/>
        </authorList>
    </citation>
    <scope>NUCLEOTIDE SEQUENCE [LARGE SCALE GENOMIC DNA]</scope>
    <source>
        <strain evidence="5 6">A6E488</strain>
    </source>
</reference>